<comment type="caution">
    <text evidence="2">The sequence shown here is derived from an EMBL/GenBank/DDBJ whole genome shotgun (WGS) entry which is preliminary data.</text>
</comment>
<protein>
    <recommendedName>
        <fullName evidence="4">DUF3108 domain-containing protein</fullName>
    </recommendedName>
</protein>
<dbReference type="RefSeq" id="WP_074835403.1">
    <property type="nucleotide sequence ID" value="NZ_FNYY01000002.1"/>
</dbReference>
<name>A0A975ZMD1_9RHOB</name>
<dbReference type="AlphaFoldDB" id="A0A975ZMD1"/>
<keyword evidence="3" id="KW-1185">Reference proteome</keyword>
<evidence type="ECO:0000313" key="2">
    <source>
        <dbReference type="EMBL" id="SEI96544.1"/>
    </source>
</evidence>
<proteinExistence type="predicted"/>
<feature type="chain" id="PRO_5036918570" description="DUF3108 domain-containing protein" evidence="1">
    <location>
        <begin position="32"/>
        <end position="248"/>
    </location>
</feature>
<organism evidence="2 3">
    <name type="scientific">Marinovum algicola</name>
    <dbReference type="NCBI Taxonomy" id="42444"/>
    <lineage>
        <taxon>Bacteria</taxon>
        <taxon>Pseudomonadati</taxon>
        <taxon>Pseudomonadota</taxon>
        <taxon>Alphaproteobacteria</taxon>
        <taxon>Rhodobacterales</taxon>
        <taxon>Roseobacteraceae</taxon>
        <taxon>Marinovum</taxon>
    </lineage>
</organism>
<dbReference type="EMBL" id="FNYY01000002">
    <property type="protein sequence ID" value="SEI96544.1"/>
    <property type="molecule type" value="Genomic_DNA"/>
</dbReference>
<dbReference type="GeneID" id="80817352"/>
<gene>
    <name evidence="2" type="ORF">SAMN04487940_102502</name>
</gene>
<evidence type="ECO:0000256" key="1">
    <source>
        <dbReference type="SAM" id="SignalP"/>
    </source>
</evidence>
<accession>A0A975ZMD1</accession>
<evidence type="ECO:0008006" key="4">
    <source>
        <dbReference type="Google" id="ProtNLM"/>
    </source>
</evidence>
<dbReference type="InterPro" id="IPR021457">
    <property type="entry name" value="DUF3108"/>
</dbReference>
<sequence length="248" mass="27593">MIGQHMRHRLCALTTFFALGAASFGAGSATAAQPASETGRFEVYFAGLKAGEVRFAMTRENGQYAATGRVKSSGLIAAIARFRYRADVTGRVNGDSYAPLRYEESLDTGRRSSDKVIAYRGGLPVLEESEEPDAHWLDPRSQGDALDPLTAFWQLLRARDGDDLCRLDTVYFDGERRIRLTTSEDSRATDRVVCKGRYIREGGFSRKALKEGRTFPFELSYAPAASGHWQVSRIDAKTLRGRVLLIRR</sequence>
<dbReference type="Proteomes" id="UP000182932">
    <property type="component" value="Unassembled WGS sequence"/>
</dbReference>
<reference evidence="2 3" key="1">
    <citation type="submission" date="2016-10" db="EMBL/GenBank/DDBJ databases">
        <authorList>
            <person name="Varghese N."/>
            <person name="Submissions S."/>
        </authorList>
    </citation>
    <scope>NUCLEOTIDE SEQUENCE [LARGE SCALE GENOMIC DNA]</scope>
    <source>
        <strain evidence="2 3">FF3</strain>
    </source>
</reference>
<dbReference type="Pfam" id="PF11306">
    <property type="entry name" value="DUF3108"/>
    <property type="match status" value="1"/>
</dbReference>
<feature type="signal peptide" evidence="1">
    <location>
        <begin position="1"/>
        <end position="31"/>
    </location>
</feature>
<keyword evidence="1" id="KW-0732">Signal</keyword>
<evidence type="ECO:0000313" key="3">
    <source>
        <dbReference type="Proteomes" id="UP000182932"/>
    </source>
</evidence>